<reference evidence="1" key="1">
    <citation type="journal article" date="2011" name="Environ. Microbiol.">
        <title>Time-series analyses of Monterey Bay coastal microbial picoplankton using a 'genome proxy' microarray.</title>
        <authorList>
            <person name="Rich V.I."/>
            <person name="Pham V.D."/>
            <person name="Eppley J."/>
            <person name="Shi Y."/>
            <person name="DeLong E.F."/>
        </authorList>
    </citation>
    <scope>NUCLEOTIDE SEQUENCE</scope>
</reference>
<proteinExistence type="predicted"/>
<name>E0XX62_9DELT</name>
<sequence length="70" mass="8355">MKVKDLKRKDCEGYYEWRHAHAGGDVKQKTVHGEQVTINGMMRCLYRQNETYIDGFDFKKLKKLMMTVRV</sequence>
<dbReference type="EMBL" id="GU474906">
    <property type="protein sequence ID" value="ADI19003.1"/>
    <property type="molecule type" value="Genomic_DNA"/>
</dbReference>
<organism evidence="1">
    <name type="scientific">uncultured delta proteobacterium HF0010_10I05</name>
    <dbReference type="NCBI Taxonomy" id="710822"/>
    <lineage>
        <taxon>Bacteria</taxon>
        <taxon>Deltaproteobacteria</taxon>
        <taxon>environmental samples</taxon>
    </lineage>
</organism>
<evidence type="ECO:0000313" key="1">
    <source>
        <dbReference type="EMBL" id="ADI19003.1"/>
    </source>
</evidence>
<protein>
    <submittedName>
        <fullName evidence="1">Uncharacterized protein</fullName>
    </submittedName>
</protein>
<accession>E0XX62</accession>
<dbReference type="AlphaFoldDB" id="E0XX62"/>